<dbReference type="EMBL" id="JAUSUT010000001">
    <property type="protein sequence ID" value="MDQ0382647.1"/>
    <property type="molecule type" value="Genomic_DNA"/>
</dbReference>
<evidence type="ECO:0000313" key="1">
    <source>
        <dbReference type="EMBL" id="MDQ0382647.1"/>
    </source>
</evidence>
<evidence type="ECO:0000313" key="2">
    <source>
        <dbReference type="Proteomes" id="UP001229651"/>
    </source>
</evidence>
<sequence>MNTAAVKKARAELGDDHEFLCRALEGRYGEPASHHADSLVLEPDELAQLTEPQVADRPIAHLEADDE</sequence>
<keyword evidence="2" id="KW-1185">Reference proteome</keyword>
<name>A0ABU0F535_9PSEU</name>
<dbReference type="RefSeq" id="WP_306998005.1">
    <property type="nucleotide sequence ID" value="NZ_JAUSUT010000001.1"/>
</dbReference>
<comment type="caution">
    <text evidence="1">The sequence shown here is derived from an EMBL/GenBank/DDBJ whole genome shotgun (WGS) entry which is preliminary data.</text>
</comment>
<organism evidence="1 2">
    <name type="scientific">Amycolatopsis thermophila</name>
    <dbReference type="NCBI Taxonomy" id="206084"/>
    <lineage>
        <taxon>Bacteria</taxon>
        <taxon>Bacillati</taxon>
        <taxon>Actinomycetota</taxon>
        <taxon>Actinomycetes</taxon>
        <taxon>Pseudonocardiales</taxon>
        <taxon>Pseudonocardiaceae</taxon>
        <taxon>Amycolatopsis</taxon>
    </lineage>
</organism>
<protein>
    <submittedName>
        <fullName evidence="1">Uncharacterized protein</fullName>
    </submittedName>
</protein>
<accession>A0ABU0F535</accession>
<reference evidence="1 2" key="1">
    <citation type="submission" date="2023-07" db="EMBL/GenBank/DDBJ databases">
        <title>Sequencing the genomes of 1000 actinobacteria strains.</title>
        <authorList>
            <person name="Klenk H.-P."/>
        </authorList>
    </citation>
    <scope>NUCLEOTIDE SEQUENCE [LARGE SCALE GENOMIC DNA]</scope>
    <source>
        <strain evidence="1 2">DSM 45805</strain>
    </source>
</reference>
<dbReference type="Proteomes" id="UP001229651">
    <property type="component" value="Unassembled WGS sequence"/>
</dbReference>
<proteinExistence type="predicted"/>
<gene>
    <name evidence="1" type="ORF">FB470_006641</name>
</gene>